<keyword evidence="7" id="KW-1185">Reference proteome</keyword>
<dbReference type="InterPro" id="IPR012318">
    <property type="entry name" value="HTH_CRP"/>
</dbReference>
<reference evidence="6 7" key="1">
    <citation type="submission" date="2017-05" db="EMBL/GenBank/DDBJ databases">
        <authorList>
            <person name="Varghese N."/>
            <person name="Submissions S."/>
        </authorList>
    </citation>
    <scope>NUCLEOTIDE SEQUENCE [LARGE SCALE GENOMIC DNA]</scope>
    <source>
        <strain evidence="6 7">DSM 27040</strain>
    </source>
</reference>
<name>A0A521B9B6_SACCC</name>
<dbReference type="PANTHER" id="PTHR24567">
    <property type="entry name" value="CRP FAMILY TRANSCRIPTIONAL REGULATORY PROTEIN"/>
    <property type="match status" value="1"/>
</dbReference>
<evidence type="ECO:0000259" key="5">
    <source>
        <dbReference type="PROSITE" id="PS51063"/>
    </source>
</evidence>
<dbReference type="InterPro" id="IPR014710">
    <property type="entry name" value="RmlC-like_jellyroll"/>
</dbReference>
<dbReference type="InterPro" id="IPR000595">
    <property type="entry name" value="cNMP-bd_dom"/>
</dbReference>
<dbReference type="PANTHER" id="PTHR24567:SF74">
    <property type="entry name" value="HTH-TYPE TRANSCRIPTIONAL REGULATOR ARCR"/>
    <property type="match status" value="1"/>
</dbReference>
<dbReference type="SMART" id="SM00100">
    <property type="entry name" value="cNMP"/>
    <property type="match status" value="1"/>
</dbReference>
<feature type="domain" description="HTH crp-type" evidence="5">
    <location>
        <begin position="166"/>
        <end position="235"/>
    </location>
</feature>
<dbReference type="PROSITE" id="PS50042">
    <property type="entry name" value="CNMP_BINDING_3"/>
    <property type="match status" value="1"/>
</dbReference>
<dbReference type="OrthoDB" id="9127033at2"/>
<dbReference type="SUPFAM" id="SSF46785">
    <property type="entry name" value="Winged helix' DNA-binding domain"/>
    <property type="match status" value="1"/>
</dbReference>
<dbReference type="Gene3D" id="2.60.120.10">
    <property type="entry name" value="Jelly Rolls"/>
    <property type="match status" value="1"/>
</dbReference>
<keyword evidence="1" id="KW-0805">Transcription regulation</keyword>
<dbReference type="PROSITE" id="PS51063">
    <property type="entry name" value="HTH_CRP_2"/>
    <property type="match status" value="1"/>
</dbReference>
<evidence type="ECO:0000259" key="4">
    <source>
        <dbReference type="PROSITE" id="PS50042"/>
    </source>
</evidence>
<keyword evidence="2" id="KW-0238">DNA-binding</keyword>
<dbReference type="GO" id="GO:0003677">
    <property type="term" value="F:DNA binding"/>
    <property type="evidence" value="ECO:0007669"/>
    <property type="project" value="UniProtKB-KW"/>
</dbReference>
<keyword evidence="3" id="KW-0804">Transcription</keyword>
<protein>
    <submittedName>
        <fullName evidence="6">CRP/FNR family transcriptional regulator, anaerobic regulatory protein</fullName>
    </submittedName>
</protein>
<evidence type="ECO:0000256" key="1">
    <source>
        <dbReference type="ARBA" id="ARBA00023015"/>
    </source>
</evidence>
<dbReference type="CDD" id="cd00038">
    <property type="entry name" value="CAP_ED"/>
    <property type="match status" value="1"/>
</dbReference>
<dbReference type="RefSeq" id="WP_142532134.1">
    <property type="nucleotide sequence ID" value="NZ_FXTB01000001.1"/>
</dbReference>
<organism evidence="6 7">
    <name type="scientific">Saccharicrinis carchari</name>
    <dbReference type="NCBI Taxonomy" id="1168039"/>
    <lineage>
        <taxon>Bacteria</taxon>
        <taxon>Pseudomonadati</taxon>
        <taxon>Bacteroidota</taxon>
        <taxon>Bacteroidia</taxon>
        <taxon>Marinilabiliales</taxon>
        <taxon>Marinilabiliaceae</taxon>
        <taxon>Saccharicrinis</taxon>
    </lineage>
</organism>
<evidence type="ECO:0000313" key="7">
    <source>
        <dbReference type="Proteomes" id="UP000319040"/>
    </source>
</evidence>
<dbReference type="Gene3D" id="1.10.10.10">
    <property type="entry name" value="Winged helix-like DNA-binding domain superfamily/Winged helix DNA-binding domain"/>
    <property type="match status" value="1"/>
</dbReference>
<sequence>MAGSTMDKGCENCTKIKNCCTKNCFFESEANIFQQLESKELDFLIEGKQQICYKAGETIIKQNTTSTFVVCMKSGYAKVYVEGEKGKNLVVKIAVNGDFISGGGLFNGNVQHFTISALTDVDCCLIDASTLTKLFAENNRFAIDLLRNHTKQNNYLLTKMVSLTQKYMPGRVADTLLYLRKEIYKQNPFTTRLTRLDLAEMSNMTKESLVRILHQFKDSKLIKTQQNTIELLDEDSLLSISKNG</sequence>
<evidence type="ECO:0000256" key="2">
    <source>
        <dbReference type="ARBA" id="ARBA00023125"/>
    </source>
</evidence>
<dbReference type="GO" id="GO:0003700">
    <property type="term" value="F:DNA-binding transcription factor activity"/>
    <property type="evidence" value="ECO:0007669"/>
    <property type="project" value="TreeGrafter"/>
</dbReference>
<dbReference type="Proteomes" id="UP000319040">
    <property type="component" value="Unassembled WGS sequence"/>
</dbReference>
<feature type="domain" description="Cyclic nucleotide-binding" evidence="4">
    <location>
        <begin position="32"/>
        <end position="152"/>
    </location>
</feature>
<dbReference type="GO" id="GO:0005829">
    <property type="term" value="C:cytosol"/>
    <property type="evidence" value="ECO:0007669"/>
    <property type="project" value="TreeGrafter"/>
</dbReference>
<dbReference type="EMBL" id="FXTB01000001">
    <property type="protein sequence ID" value="SMO43645.1"/>
    <property type="molecule type" value="Genomic_DNA"/>
</dbReference>
<proteinExistence type="predicted"/>
<evidence type="ECO:0000256" key="3">
    <source>
        <dbReference type="ARBA" id="ARBA00023163"/>
    </source>
</evidence>
<dbReference type="InterPro" id="IPR018490">
    <property type="entry name" value="cNMP-bd_dom_sf"/>
</dbReference>
<dbReference type="Pfam" id="PF13545">
    <property type="entry name" value="HTH_Crp_2"/>
    <property type="match status" value="1"/>
</dbReference>
<dbReference type="Pfam" id="PF00027">
    <property type="entry name" value="cNMP_binding"/>
    <property type="match status" value="1"/>
</dbReference>
<dbReference type="SMART" id="SM00419">
    <property type="entry name" value="HTH_CRP"/>
    <property type="match status" value="1"/>
</dbReference>
<gene>
    <name evidence="6" type="ORF">SAMN06265379_101801</name>
</gene>
<dbReference type="InterPro" id="IPR036388">
    <property type="entry name" value="WH-like_DNA-bd_sf"/>
</dbReference>
<dbReference type="SUPFAM" id="SSF51206">
    <property type="entry name" value="cAMP-binding domain-like"/>
    <property type="match status" value="1"/>
</dbReference>
<dbReference type="AlphaFoldDB" id="A0A521B9B6"/>
<accession>A0A521B9B6</accession>
<dbReference type="InterPro" id="IPR050397">
    <property type="entry name" value="Env_Response_Regulators"/>
</dbReference>
<evidence type="ECO:0000313" key="6">
    <source>
        <dbReference type="EMBL" id="SMO43645.1"/>
    </source>
</evidence>
<dbReference type="InterPro" id="IPR036390">
    <property type="entry name" value="WH_DNA-bd_sf"/>
</dbReference>